<evidence type="ECO:0000313" key="3">
    <source>
        <dbReference type="Proteomes" id="UP000030856"/>
    </source>
</evidence>
<proteinExistence type="inferred from homology"/>
<dbReference type="Proteomes" id="UP000030856">
    <property type="component" value="Unassembled WGS sequence"/>
</dbReference>
<keyword evidence="1" id="KW-0963">Cytoplasm</keyword>
<gene>
    <name evidence="1" type="primary">ubiK</name>
    <name evidence="2" type="ORF">JV46_23440</name>
</gene>
<keyword evidence="1" id="KW-0175">Coiled coil</keyword>
<keyword evidence="3" id="KW-1185">Reference proteome</keyword>
<name>A0A0B0HFH7_SOVGS</name>
<comment type="function">
    <text evidence="1">Required for efficient ubiquinone (coenzyme Q) biosynthesis. UbiK is probably an accessory factor of Ubi enzymes and facilitates ubiquinone biosynthesis by acting as an assembly factor, a targeting factor, or both.</text>
</comment>
<dbReference type="Pfam" id="PF04380">
    <property type="entry name" value="BMFP"/>
    <property type="match status" value="1"/>
</dbReference>
<sequence>MHLRRIVSPMIFDPKILDDLSRKISQSLPPGVSNLQQETEQHINSLLQSGFNKLNLVPREEFDIQQAVLQRTREKLEALEKRVAEMEQQLK</sequence>
<dbReference type="PANTHER" id="PTHR38040">
    <property type="entry name" value="UBIQUINONE BIOSYNTHESIS ACCESSORY FACTOR UBIK"/>
    <property type="match status" value="1"/>
</dbReference>
<evidence type="ECO:0000313" key="2">
    <source>
        <dbReference type="EMBL" id="KHF26694.1"/>
    </source>
</evidence>
<protein>
    <recommendedName>
        <fullName evidence="1">Ubiquinone biosynthesis accessory factor UbiK</fullName>
    </recommendedName>
</protein>
<dbReference type="PANTHER" id="PTHR38040:SF1">
    <property type="entry name" value="UBIQUINONE BIOSYNTHESIS ACCESSORY FACTOR UBIK"/>
    <property type="match status" value="1"/>
</dbReference>
<dbReference type="PATRIC" id="fig|2340.3.peg.1207"/>
<comment type="pathway">
    <text evidence="1">Cofactor biosynthesis; ubiquinone biosynthesis.</text>
</comment>
<keyword evidence="1" id="KW-0831">Ubiquinone biosynthesis</keyword>
<reference evidence="2 3" key="1">
    <citation type="journal article" date="2014" name="BMC Genomics">
        <title>The genome of the intracellular bacterium of the coastal bivalve, Solemya velum: a blueprint for thriving in and out of symbiosis.</title>
        <authorList>
            <person name="Dmytrenko O."/>
            <person name="Russell S.L."/>
            <person name="Loo W.T."/>
            <person name="Fontanez K.M."/>
            <person name="Liao L."/>
            <person name="Roeselers G."/>
            <person name="Sharma R."/>
            <person name="Stewart F.J."/>
            <person name="Newton I.L."/>
            <person name="Woyke T."/>
            <person name="Wu D."/>
            <person name="Lang J.M."/>
            <person name="Eisen J.A."/>
            <person name="Cavanaugh C.M."/>
        </authorList>
    </citation>
    <scope>NUCLEOTIDE SEQUENCE [LARGE SCALE GENOMIC DNA]</scope>
    <source>
        <strain evidence="2 3">WH</strain>
    </source>
</reference>
<accession>A0A0B0HFH7</accession>
<evidence type="ECO:0000256" key="1">
    <source>
        <dbReference type="HAMAP-Rule" id="MF_02216"/>
    </source>
</evidence>
<dbReference type="STRING" id="2340.JV46_23440"/>
<dbReference type="GO" id="GO:0006744">
    <property type="term" value="P:ubiquinone biosynthetic process"/>
    <property type="evidence" value="ECO:0007669"/>
    <property type="project" value="UniProtKB-UniRule"/>
</dbReference>
<feature type="coiled-coil region" evidence="1">
    <location>
        <begin position="62"/>
        <end position="89"/>
    </location>
</feature>
<dbReference type="eggNOG" id="COG2960">
    <property type="taxonomic scope" value="Bacteria"/>
</dbReference>
<organism evidence="2 3">
    <name type="scientific">Solemya velum gill symbiont</name>
    <dbReference type="NCBI Taxonomy" id="2340"/>
    <lineage>
        <taxon>Bacteria</taxon>
        <taxon>Pseudomonadati</taxon>
        <taxon>Pseudomonadota</taxon>
        <taxon>Gammaproteobacteria</taxon>
        <taxon>sulfur-oxidizing symbionts</taxon>
    </lineage>
</organism>
<dbReference type="AlphaFoldDB" id="A0A0B0HFH7"/>
<comment type="caution">
    <text evidence="2">The sequence shown here is derived from an EMBL/GenBank/DDBJ whole genome shotgun (WGS) entry which is preliminary data.</text>
</comment>
<comment type="similarity">
    <text evidence="1">Belongs to the UbiK family.</text>
</comment>
<dbReference type="InterPro" id="IPR007475">
    <property type="entry name" value="UbiK"/>
</dbReference>
<dbReference type="HAMAP" id="MF_02216">
    <property type="entry name" value="UbiK"/>
    <property type="match status" value="1"/>
</dbReference>
<comment type="subcellular location">
    <subcellularLocation>
        <location evidence="1">Cytoplasm</location>
    </subcellularLocation>
</comment>
<dbReference type="GO" id="GO:0005829">
    <property type="term" value="C:cytosol"/>
    <property type="evidence" value="ECO:0007669"/>
    <property type="project" value="TreeGrafter"/>
</dbReference>
<dbReference type="EMBL" id="JRAA01000001">
    <property type="protein sequence ID" value="KHF26694.1"/>
    <property type="molecule type" value="Genomic_DNA"/>
</dbReference>
<dbReference type="UniPathway" id="UPA00232"/>